<keyword evidence="5" id="KW-0786">Thiamine pyrophosphate</keyword>
<evidence type="ECO:0000256" key="2">
    <source>
        <dbReference type="ARBA" id="ARBA00013048"/>
    </source>
</evidence>
<dbReference type="InterPro" id="IPR011766">
    <property type="entry name" value="TPP_enzyme_TPP-bd"/>
</dbReference>
<evidence type="ECO:0000259" key="6">
    <source>
        <dbReference type="Pfam" id="PF00171"/>
    </source>
</evidence>
<evidence type="ECO:0000259" key="8">
    <source>
        <dbReference type="Pfam" id="PF02775"/>
    </source>
</evidence>
<dbReference type="InterPro" id="IPR016160">
    <property type="entry name" value="Ald_DH_CS_CYS"/>
</dbReference>
<dbReference type="EC" id="1.2.1.27" evidence="2"/>
<dbReference type="InterPro" id="IPR010061">
    <property type="entry name" value="MeMal-semiAld_DH"/>
</dbReference>
<dbReference type="Pfam" id="PF02775">
    <property type="entry name" value="TPP_enzyme_C"/>
    <property type="match status" value="1"/>
</dbReference>
<name>A0A0A2W515_BEABA</name>
<dbReference type="SUPFAM" id="SSF52518">
    <property type="entry name" value="Thiamin diphosphate-binding fold (THDP-binding)"/>
    <property type="match status" value="2"/>
</dbReference>
<dbReference type="Gene3D" id="3.40.50.970">
    <property type="match status" value="2"/>
</dbReference>
<dbReference type="HOGENOM" id="CLU_009064_0_0_1"/>
<feature type="domain" description="Thiamine pyrophosphate enzyme N-terminal TPP-binding" evidence="9">
    <location>
        <begin position="521"/>
        <end position="622"/>
    </location>
</feature>
<gene>
    <name evidence="10" type="ORF">BBAD15_g641</name>
</gene>
<dbReference type="PANTHER" id="PTHR43866:SF4">
    <property type="entry name" value="MALONATE-SEMIALDEHYDE DEHYDROGENASE"/>
    <property type="match status" value="1"/>
</dbReference>
<reference evidence="10 11" key="1">
    <citation type="submission" date="2012-10" db="EMBL/GenBank/DDBJ databases">
        <title>Genome sequencing and analysis of entomopathogenic fungi Beauveria bassiana D1-5.</title>
        <authorList>
            <person name="Li Q."/>
            <person name="Wang L."/>
            <person name="Zhang Z."/>
            <person name="Wang Q."/>
            <person name="Ren J."/>
            <person name="Wang M."/>
            <person name="Xu W."/>
            <person name="Wang J."/>
            <person name="Lu Y."/>
            <person name="Du Q."/>
            <person name="Sun Z."/>
        </authorList>
    </citation>
    <scope>NUCLEOTIDE SEQUENCE [LARGE SCALE GENOMIC DNA]</scope>
    <source>
        <strain evidence="10 11">D1-5</strain>
    </source>
</reference>
<dbReference type="InterPro" id="IPR015590">
    <property type="entry name" value="Aldehyde_DH_dom"/>
</dbReference>
<dbReference type="CDD" id="cd07035">
    <property type="entry name" value="TPP_PYR_POX_like"/>
    <property type="match status" value="1"/>
</dbReference>
<dbReference type="InterPro" id="IPR029061">
    <property type="entry name" value="THDP-binding"/>
</dbReference>
<feature type="domain" description="Thiamine pyrophosphate enzyme central" evidence="7">
    <location>
        <begin position="707"/>
        <end position="840"/>
    </location>
</feature>
<dbReference type="GO" id="GO:0009099">
    <property type="term" value="P:L-valine biosynthetic process"/>
    <property type="evidence" value="ECO:0007669"/>
    <property type="project" value="EnsemblFungi"/>
</dbReference>
<dbReference type="NCBIfam" id="TIGR04377">
    <property type="entry name" value="myo_inos_iolD"/>
    <property type="match status" value="1"/>
</dbReference>
<dbReference type="FunFam" id="3.40.309.10:FF:000002">
    <property type="entry name" value="Methylmalonate-semialdehyde dehydrogenase (Acylating)"/>
    <property type="match status" value="1"/>
</dbReference>
<dbReference type="Gene3D" id="3.40.50.1220">
    <property type="entry name" value="TPP-binding domain"/>
    <property type="match status" value="1"/>
</dbReference>
<evidence type="ECO:0000256" key="3">
    <source>
        <dbReference type="ARBA" id="ARBA00023002"/>
    </source>
</evidence>
<proteinExistence type="inferred from homology"/>
<dbReference type="STRING" id="1245745.A0A0A2W515"/>
<dbReference type="InterPro" id="IPR029035">
    <property type="entry name" value="DHS-like_NAD/FAD-binding_dom"/>
</dbReference>
<dbReference type="NCBIfam" id="TIGR01722">
    <property type="entry name" value="MMSDH"/>
    <property type="match status" value="1"/>
</dbReference>
<dbReference type="EMBL" id="ANFO01000038">
    <property type="protein sequence ID" value="KGQ13535.1"/>
    <property type="molecule type" value="Genomic_DNA"/>
</dbReference>
<dbReference type="SUPFAM" id="SSF53720">
    <property type="entry name" value="ALDH-like"/>
    <property type="match status" value="1"/>
</dbReference>
<dbReference type="SMR" id="A0A0A2W515"/>
<dbReference type="InterPro" id="IPR016162">
    <property type="entry name" value="Ald_DH_N"/>
</dbReference>
<dbReference type="Gene3D" id="3.40.605.10">
    <property type="entry name" value="Aldehyde Dehydrogenase, Chain A, domain 1"/>
    <property type="match status" value="1"/>
</dbReference>
<comment type="similarity">
    <text evidence="1">Belongs to the TPP enzyme family.</text>
</comment>
<feature type="domain" description="Thiamine pyrophosphate enzyme TPP-binding" evidence="8">
    <location>
        <begin position="926"/>
        <end position="1085"/>
    </location>
</feature>
<keyword evidence="3" id="KW-0560">Oxidoreductase</keyword>
<dbReference type="PROSITE" id="PS00187">
    <property type="entry name" value="TPP_ENZYMES"/>
    <property type="match status" value="1"/>
</dbReference>
<dbReference type="GO" id="GO:0000287">
    <property type="term" value="F:magnesium ion binding"/>
    <property type="evidence" value="ECO:0007669"/>
    <property type="project" value="InterPro"/>
</dbReference>
<dbReference type="CDD" id="cd02003">
    <property type="entry name" value="TPP_IolD"/>
    <property type="match status" value="1"/>
</dbReference>
<dbReference type="GO" id="GO:0016823">
    <property type="term" value="F:hydrolase activity, acting on acid carbon-carbon bonds, in ketonic substances"/>
    <property type="evidence" value="ECO:0007669"/>
    <property type="project" value="InterPro"/>
</dbReference>
<dbReference type="InterPro" id="IPR012001">
    <property type="entry name" value="Thiamin_PyroP_enz_TPP-bd_dom"/>
</dbReference>
<feature type="domain" description="Aldehyde dehydrogenase" evidence="6">
    <location>
        <begin position="16"/>
        <end position="462"/>
    </location>
</feature>
<dbReference type="GO" id="GO:0030976">
    <property type="term" value="F:thiamine pyrophosphate binding"/>
    <property type="evidence" value="ECO:0007669"/>
    <property type="project" value="InterPro"/>
</dbReference>
<dbReference type="GO" id="GO:0006574">
    <property type="term" value="P:L-valine catabolic process"/>
    <property type="evidence" value="ECO:0007669"/>
    <property type="project" value="TreeGrafter"/>
</dbReference>
<dbReference type="Pfam" id="PF02776">
    <property type="entry name" value="TPP_enzyme_N"/>
    <property type="match status" value="1"/>
</dbReference>
<dbReference type="GO" id="GO:1901705">
    <property type="term" value="P:L-isoleucine biosynthetic process"/>
    <property type="evidence" value="ECO:0007669"/>
    <property type="project" value="EnsemblFungi"/>
</dbReference>
<dbReference type="Pfam" id="PF00171">
    <property type="entry name" value="Aldedh"/>
    <property type="match status" value="1"/>
</dbReference>
<dbReference type="Proteomes" id="UP000030106">
    <property type="component" value="Unassembled WGS sequence"/>
</dbReference>
<dbReference type="FunFam" id="3.40.605.10:FF:000003">
    <property type="entry name" value="Methylmalonate-semialdehyde dehydrogenase [acylating]"/>
    <property type="match status" value="1"/>
</dbReference>
<keyword evidence="4" id="KW-0520">NAD</keyword>
<evidence type="ECO:0000256" key="5">
    <source>
        <dbReference type="ARBA" id="ARBA00023052"/>
    </source>
</evidence>
<dbReference type="InterPro" id="IPR030817">
    <property type="entry name" value="Myo_inos_IolD"/>
</dbReference>
<dbReference type="GO" id="GO:0005948">
    <property type="term" value="C:acetolactate synthase complex"/>
    <property type="evidence" value="ECO:0007669"/>
    <property type="project" value="EnsemblFungi"/>
</dbReference>
<sequence length="1130" mass="121970">METVANFIHGECVAGEGQRVQAIFNPATGAQIRQVAMSTARQTEQAIAAAQQAFPGWARQSPLKRARVMFRFKSLLEEHMDSLAKLISEEHGKVYSDAVGELTRGLEVVEFACGIPHLQKGEHSANVGTGVDSHSLMQPLGVCAGITPFNFPAMVPMWMFPIALATGNTFVLKPSEKDPSLSLRLAQLLKEAGLPDGVFNVVQGDKEAVDVLLTDPRVQAVSFVGSTPIAEYIYQTASAHGKRCQALGGAKNHCILMPDADLEMATNAIMGAAFGAAGERCMALSVVVAVGDETAEALCAGLEKQLATLRVGPGLGHEPENEMGPLISAPHRAKVLGYIDSGEQQGATLRVDGRGLRLAGHEGGYFVGPTLFDHVTSEMTIYKEEIFGPVLSVVRVPDYASALDLINKHEYGNGTAIFTRDGGTARRFTEEVLVGMVGVNVPIPVPMAFHSFGGWKRSIFGPLNVHGSDGPPARLCVLDADAGLRGGKMTTQRMTMAQALVRFLNQQYVEIDGQEQPFIEGVMTIFGHGNVLGLGQALEEDPGHLKVHQGCNEQGMAHIATGFAKQHRRQRIYAVSSSVGPGAANMVTAAATATANRIPLLLLPGDIYASRQPDPVLQQIEQYHDLSISTNDCFRPVSRYWDRINRPEQLMSAMISAMRVLTNPADTGAVTICLPQDVQGEAWDYPQSFFEKRVHHIERRPPDENRLQAALKLISGKRRPLVICGGGVRYSGAHRALQDFVEGFGLPFAETQAGKGAIVSEHSLNLGGIGVTGGLAANLLAPQADLIIGVGTRLTDFTTGSKSLFSPEADFLLLNVAEFDALKLDATPLVADARLGLEQLTSGLHQAGYHAAWQDEAAHAKAVWRDECQRLWARQWQPGEPPEVAGHLDETLREYSRELGTSLTQTRVLGLVNQHIEDDAIVVGAAGSLPGDLQRLWQVKTPDSYHLEYGYSCMGYEIAAAVGAKLAQPGQPVYAMVGDGSYLMLHSELQTAVQEGIKITILLFDNAGFGCINNLQMGHGMGSYGTENRQRDPHSGRLDGPLVKVDFAQNAESYGCKAWRVNSESELLAALEASRQEPGPTLLDIKVLPKTMTHDYEAWWRTGDAQVSRSSAVADAADQTAAKLKRARQY</sequence>
<dbReference type="Pfam" id="PF00205">
    <property type="entry name" value="TPP_enzyme_M"/>
    <property type="match status" value="1"/>
</dbReference>
<dbReference type="InterPro" id="IPR000399">
    <property type="entry name" value="TPP-bd_CS"/>
</dbReference>
<dbReference type="Gene3D" id="3.40.309.10">
    <property type="entry name" value="Aldehyde Dehydrogenase, Chain A, domain 2"/>
    <property type="match status" value="1"/>
</dbReference>
<dbReference type="GO" id="GO:0050660">
    <property type="term" value="F:flavin adenine dinucleotide binding"/>
    <property type="evidence" value="ECO:0007669"/>
    <property type="project" value="EnsemblFungi"/>
</dbReference>
<dbReference type="AlphaFoldDB" id="A0A0A2W515"/>
<dbReference type="PROSITE" id="PS00070">
    <property type="entry name" value="ALDEHYDE_DEHYDR_CYS"/>
    <property type="match status" value="1"/>
</dbReference>
<comment type="caution">
    <text evidence="10">The sequence shown here is derived from an EMBL/GenBank/DDBJ whole genome shotgun (WGS) entry which is preliminary data.</text>
</comment>
<dbReference type="GO" id="GO:0006210">
    <property type="term" value="P:thymine catabolic process"/>
    <property type="evidence" value="ECO:0007669"/>
    <property type="project" value="TreeGrafter"/>
</dbReference>
<evidence type="ECO:0000256" key="4">
    <source>
        <dbReference type="ARBA" id="ARBA00023027"/>
    </source>
</evidence>
<dbReference type="InterPro" id="IPR016161">
    <property type="entry name" value="Ald_DH/histidinol_DH"/>
</dbReference>
<dbReference type="SUPFAM" id="SSF52467">
    <property type="entry name" value="DHS-like NAD/FAD-binding domain"/>
    <property type="match status" value="1"/>
</dbReference>
<evidence type="ECO:0000259" key="9">
    <source>
        <dbReference type="Pfam" id="PF02776"/>
    </source>
</evidence>
<dbReference type="InterPro" id="IPR012000">
    <property type="entry name" value="Thiamin_PyroP_enz_cen_dom"/>
</dbReference>
<dbReference type="InterPro" id="IPR016163">
    <property type="entry name" value="Ald_DH_C"/>
</dbReference>
<protein>
    <recommendedName>
        <fullName evidence="2">methylmalonate-semialdehyde dehydrogenase (CoA acylating)</fullName>
        <ecNumber evidence="2">1.2.1.27</ecNumber>
    </recommendedName>
</protein>
<organism evidence="10 11">
    <name type="scientific">Beauveria bassiana D1-5</name>
    <dbReference type="NCBI Taxonomy" id="1245745"/>
    <lineage>
        <taxon>Eukaryota</taxon>
        <taxon>Fungi</taxon>
        <taxon>Dikarya</taxon>
        <taxon>Ascomycota</taxon>
        <taxon>Pezizomycotina</taxon>
        <taxon>Sordariomycetes</taxon>
        <taxon>Hypocreomycetidae</taxon>
        <taxon>Hypocreales</taxon>
        <taxon>Cordycipitaceae</taxon>
        <taxon>Beauveria</taxon>
    </lineage>
</organism>
<evidence type="ECO:0000259" key="7">
    <source>
        <dbReference type="Pfam" id="PF00205"/>
    </source>
</evidence>
<evidence type="ECO:0000256" key="1">
    <source>
        <dbReference type="ARBA" id="ARBA00007812"/>
    </source>
</evidence>
<dbReference type="GO" id="GO:0019310">
    <property type="term" value="P:inositol catabolic process"/>
    <property type="evidence" value="ECO:0007669"/>
    <property type="project" value="InterPro"/>
</dbReference>
<evidence type="ECO:0000313" key="11">
    <source>
        <dbReference type="Proteomes" id="UP000030106"/>
    </source>
</evidence>
<dbReference type="PANTHER" id="PTHR43866">
    <property type="entry name" value="MALONATE-SEMIALDEHYDE DEHYDROGENASE"/>
    <property type="match status" value="1"/>
</dbReference>
<dbReference type="GO" id="GO:0004491">
    <property type="term" value="F:methylmalonate-semialdehyde dehydrogenase (acylating, NAD) activity"/>
    <property type="evidence" value="ECO:0007669"/>
    <property type="project" value="UniProtKB-EC"/>
</dbReference>
<evidence type="ECO:0000313" key="10">
    <source>
        <dbReference type="EMBL" id="KGQ13535.1"/>
    </source>
</evidence>
<accession>A0A0A2W515</accession>
<dbReference type="GO" id="GO:0003984">
    <property type="term" value="F:acetolactate synthase activity"/>
    <property type="evidence" value="ECO:0007669"/>
    <property type="project" value="EnsemblFungi"/>
</dbReference>
<dbReference type="CDD" id="cd07085">
    <property type="entry name" value="ALDH_F6_MMSDH"/>
    <property type="match status" value="1"/>
</dbReference>